<keyword evidence="1" id="KW-0812">Transmembrane</keyword>
<proteinExistence type="predicted"/>
<gene>
    <name evidence="2" type="ORF">EDD30_4953</name>
</gene>
<keyword evidence="1" id="KW-0472">Membrane</keyword>
<dbReference type="OrthoDB" id="3404564at2"/>
<dbReference type="AlphaFoldDB" id="A0A3N1GP50"/>
<comment type="caution">
    <text evidence="2">The sequence shown here is derived from an EMBL/GenBank/DDBJ whole genome shotgun (WGS) entry which is preliminary data.</text>
</comment>
<reference evidence="2 3" key="1">
    <citation type="submission" date="2018-11" db="EMBL/GenBank/DDBJ databases">
        <title>Sequencing the genomes of 1000 actinobacteria strains.</title>
        <authorList>
            <person name="Klenk H.-P."/>
        </authorList>
    </citation>
    <scope>NUCLEOTIDE SEQUENCE [LARGE SCALE GENOMIC DNA]</scope>
    <source>
        <strain evidence="2 3">DSM 43634</strain>
    </source>
</reference>
<keyword evidence="1" id="KW-1133">Transmembrane helix</keyword>
<feature type="transmembrane region" description="Helical" evidence="1">
    <location>
        <begin position="84"/>
        <end position="105"/>
    </location>
</feature>
<feature type="transmembrane region" description="Helical" evidence="1">
    <location>
        <begin position="56"/>
        <end position="77"/>
    </location>
</feature>
<protein>
    <submittedName>
        <fullName evidence="2">Uncharacterized protein</fullName>
    </submittedName>
</protein>
<dbReference type="EMBL" id="RJKL01000001">
    <property type="protein sequence ID" value="ROP32025.1"/>
    <property type="molecule type" value="Genomic_DNA"/>
</dbReference>
<feature type="transmembrane region" description="Helical" evidence="1">
    <location>
        <begin position="117"/>
        <end position="138"/>
    </location>
</feature>
<accession>A0A3N1GP50</accession>
<dbReference type="Proteomes" id="UP000271683">
    <property type="component" value="Unassembled WGS sequence"/>
</dbReference>
<sequence>MTLEAPASAPPADLPSPPRPGLDLLIRVGGVVVSLLAAVVTALLELFLTPLHIGGVPIFVAVLLAAAANYGIAWFAVTTVGRRWAVAPPWGLWTAVMFFAAGVRTPEGDYLIGAEDLVALVTILVGSLAFAVFTYRAILRGPIVTKL</sequence>
<evidence type="ECO:0000313" key="3">
    <source>
        <dbReference type="Proteomes" id="UP000271683"/>
    </source>
</evidence>
<evidence type="ECO:0000313" key="2">
    <source>
        <dbReference type="EMBL" id="ROP32025.1"/>
    </source>
</evidence>
<name>A0A3N1GP50_9ACTN</name>
<dbReference type="RefSeq" id="WP_084556291.1">
    <property type="nucleotide sequence ID" value="NZ_RJKL01000001.1"/>
</dbReference>
<organism evidence="2 3">
    <name type="scientific">Couchioplanes caeruleus</name>
    <dbReference type="NCBI Taxonomy" id="56438"/>
    <lineage>
        <taxon>Bacteria</taxon>
        <taxon>Bacillati</taxon>
        <taxon>Actinomycetota</taxon>
        <taxon>Actinomycetes</taxon>
        <taxon>Micromonosporales</taxon>
        <taxon>Micromonosporaceae</taxon>
        <taxon>Couchioplanes</taxon>
    </lineage>
</organism>
<feature type="transmembrane region" description="Helical" evidence="1">
    <location>
        <begin position="24"/>
        <end position="44"/>
    </location>
</feature>
<evidence type="ECO:0000256" key="1">
    <source>
        <dbReference type="SAM" id="Phobius"/>
    </source>
</evidence>